<dbReference type="GO" id="GO:0097190">
    <property type="term" value="P:apoptotic signaling pathway"/>
    <property type="evidence" value="ECO:0007669"/>
    <property type="project" value="InterPro"/>
</dbReference>
<dbReference type="InterPro" id="IPR036575">
    <property type="entry name" value="TFIIS_cen_dom_sf"/>
</dbReference>
<feature type="region of interest" description="Disordered" evidence="6">
    <location>
        <begin position="284"/>
        <end position="352"/>
    </location>
</feature>
<feature type="region of interest" description="Disordered" evidence="6">
    <location>
        <begin position="2344"/>
        <end position="2384"/>
    </location>
</feature>
<dbReference type="InterPro" id="IPR003618">
    <property type="entry name" value="TFIIS_cen_dom"/>
</dbReference>
<feature type="compositionally biased region" description="Acidic residues" evidence="6">
    <location>
        <begin position="1247"/>
        <end position="1266"/>
    </location>
</feature>
<dbReference type="GO" id="GO:0005634">
    <property type="term" value="C:nucleus"/>
    <property type="evidence" value="ECO:0007669"/>
    <property type="project" value="TreeGrafter"/>
</dbReference>
<dbReference type="CDD" id="cd15639">
    <property type="entry name" value="PHD_DIDO1_like"/>
    <property type="match status" value="1"/>
</dbReference>
<dbReference type="Pfam" id="PF00628">
    <property type="entry name" value="PHD"/>
    <property type="match status" value="1"/>
</dbReference>
<evidence type="ECO:0000256" key="4">
    <source>
        <dbReference type="PROSITE-ProRule" id="PRU00146"/>
    </source>
</evidence>
<sequence length="2410" mass="270250">MPPSGFVTDGTSSDQADSEELTLKELQDLLKKRCKRDPTGLQRETDSLRKEDEENSQDKLAEPEAIIGMPAETSAGGTSQGSMSTHKIPKSRRGRKPIMKSEEEEEFPDQSDNESHYPDALYCICQQKHNNRFMICCDRCEEWFHGDCVGITEARGRLLERNGEDYSCPSCTLQRSQTAATKSSEETKQASSWAEESHSSCQAVPSTGMELGHREEQGIKGKIERATNPSEKKKIKIFQPVEETSTMPKCIGPGCDKCALPDSVYCGTECILNHAAAAMKSITKVKEPPPKPRTQKKLATKSVPKGRKRSLSERTRRRSLESCGRAEEDESSSEVEAVVEQDQTTPLWSSDHNCITVNPENTTAIPSAVFYKSSGKESEEIEGKKESAQLQQKTPLSFTFPGCNKKTPIMGDQSTKRTKLVSQSASCDGDSKNSTFPPNKKCSPAPTFTSQPFCPQTSRRHTLDALRFSKITDNIPSQLPLQQHLPPGPSAACLVSLASAAPSKAYQTQPNSQIRHNIRRSLTEILYKRVTDSDDVHMSERNVGKLALCIEKEMYELFLNTDIKYKNKYRSIMFNLKDPKNKGLFFQVVSGQVTPFKLVRLSQEELLSKDVPGWMHSERTEILEHSPKAQAGQLKRGLKQEQSASADIEDSSPASDGVACISATPPSPCMASAPGRSPTPVPVNSRQPNVASHVTDVFSQMLNDTTAEHRTHLFNLNCKICTGRMPAEEEPVPKKSKNSSNKKAEPKAKPLSRNSRVRDYLGDDSSGTPLDSAMDMMESPASPDDTSCTVTLSEPVTIPAVPSVVISGRDPRTASYRPPTIVTSAVPTVSSIVESRIDITPVLPPPPPPPPFIPKSILLKPTSSHMRFFTTGGSSSSMMDSHSPPGGDTALFLSKQEVQWKGFINMPSIAKFVTKAYLVSGSFEFLEEDLPDTIQIGGRISPDIVWDYVAKIKTSLTKELCLIRFHPATEEEEVAYISLFSYFNSRGRFGVVANNNRRIKDLYLIPLGAKARIPSKLLPIEGPGLETNRPNLLLGLAICQKPKCSGAHQGEDDEEKCSKFQTGKSDDTGLSNLLALSHAEKHQDKNRMYNPEILIRTTPPGSPSSVSSSDSSSSSLSTSLLLPLKASAPVTTNSGKGSSSPTTASSITPLQTILKTLFGKNKMDSSASLPPSEQNLVKVVVPPAPLLDPIVQQFGHLSKEKLEEDKDNRLYRLEEFHSGIGYGVEEDEDDRPYDPEEEYNTGMSYGVEEEQEEDDDNRPYDPEEEYNPGMDYGVEEDDDDRPYDPEEEYNQGMGYGVEQEEDEDNRPYDPEEEYNPGMDYEVEPAQKIQASKLSKAFSDEEVAYDPEDETIFEEVKSSVNDNLNQTKGKISPKIDCVSENESLTLTEQRKMLEELNKQIEEHTQQLAEQEEALRQQRAAVGVSLAHFSVSDALMSPPLKPLLAKGEFLQLGREKELVAKTPPAPVINSRRDPRQNKDPQQAVANQRLTSDRIGKDRDIEDSVEQTMSLKPDHISQSPKVAQPESVIYLDAGSSEISNTPLKEKIELGMNNDFLQDSALQQKIQKISVPQIDSSPRTNKQNSASVLKIEELSSNQSNHPKLLQTLPGSKPIQMPYRSILRNKTSQRSSELPGISHDISPNNISMEDTSESTMSAVRVQSPDFRGSEKMPRSIPLRSLHKSSPVQESPLLQGESDRPQFRDSSKFQPSVACPPYQNRRDEKMQIDNSCRQATSAMLVPRGPRHSSPMGQKGPPAEFDLTFRSSHKSSPVEESPLLQGESDQPQFRDSGSKPIQMPYRSILQNKTSQRSSRLPGIFHDISPNNISMEDTYESTMSAVGVQSPDFRGSEKMPRSIPFRSSHRSSQGEESPLLQRENDRPQFRDSFQPSVACPPYQNRRDEKMQIDNSCRQATSAMFVPRGPHPSPMRQKGPPAEFDLTRSSLLPNNVGQRDLSPDRFIEGHCSPPPLDLQNDSHWLGHNAPCPSFNFSESRGPRSRQIYNRGPRLTNVHGSRVHLPHHKFLDHRSQKPLLGTLSLDDEQQCNSVSYEQHMEKNQVQTPHIYIENEDSSQTHYSSPVGETGGRCFHPPQHFGTPRVPSSHLHNQRVPLGQYRSFENQKGPQLSKLRRQRALPPSQFGGPQDDQDNFAESEEQLNFGLDGPNHTLVERPLRRSGPLLPTPIEGPIFLPHHMGNRPDYHRKDWRHSPDMISGVKGDSELHNNGSRTRMFGGYHHDEVDVQVPSCVSMESLQELSEGRRRERDASHSRLWDRNSSKYWNREQEWDYNSGREVDKHRDGDDNDNRHKDHNCERDRDGDRDWTRREFDRERSRIRDRNKDQECERYLRDGRRVQSRGRDRGRHRDRCDGRDKGRDRDDGRDKGRDRDDGRDKDWDRRERCKRKEKGNELLSEALESEKHA</sequence>
<feature type="compositionally biased region" description="Basic residues" evidence="6">
    <location>
        <begin position="87"/>
        <end position="98"/>
    </location>
</feature>
<feature type="region of interest" description="Disordered" evidence="6">
    <location>
        <begin position="2282"/>
        <end position="2309"/>
    </location>
</feature>
<dbReference type="InterPro" id="IPR019787">
    <property type="entry name" value="Znf_PHD-finger"/>
</dbReference>
<feature type="compositionally biased region" description="Basic and acidic residues" evidence="6">
    <location>
        <begin position="310"/>
        <end position="326"/>
    </location>
</feature>
<feature type="compositionally biased region" description="Polar residues" evidence="6">
    <location>
        <begin position="75"/>
        <end position="85"/>
    </location>
</feature>
<proteinExistence type="predicted"/>
<feature type="region of interest" description="Disordered" evidence="6">
    <location>
        <begin position="2110"/>
        <end position="2140"/>
    </location>
</feature>
<dbReference type="SUPFAM" id="SSF46942">
    <property type="entry name" value="Elongation factor TFIIS domain 2"/>
    <property type="match status" value="1"/>
</dbReference>
<dbReference type="InterPro" id="IPR001965">
    <property type="entry name" value="Znf_PHD"/>
</dbReference>
<feature type="compositionally biased region" description="Polar residues" evidence="6">
    <location>
        <begin position="1797"/>
        <end position="1807"/>
    </location>
</feature>
<name>A0A9Q1FZP1_SYNKA</name>
<evidence type="ECO:0000256" key="2">
    <source>
        <dbReference type="ARBA" id="ARBA00022771"/>
    </source>
</evidence>
<feature type="region of interest" description="Disordered" evidence="6">
    <location>
        <begin position="727"/>
        <end position="789"/>
    </location>
</feature>
<feature type="region of interest" description="Disordered" evidence="6">
    <location>
        <begin position="179"/>
        <end position="199"/>
    </location>
</feature>
<dbReference type="EMBL" id="JAINUF010000003">
    <property type="protein sequence ID" value="KAJ8370661.1"/>
    <property type="molecule type" value="Genomic_DNA"/>
</dbReference>
<organism evidence="9 10">
    <name type="scientific">Synaphobranchus kaupii</name>
    <name type="common">Kaup's arrowtooth eel</name>
    <dbReference type="NCBI Taxonomy" id="118154"/>
    <lineage>
        <taxon>Eukaryota</taxon>
        <taxon>Metazoa</taxon>
        <taxon>Chordata</taxon>
        <taxon>Craniata</taxon>
        <taxon>Vertebrata</taxon>
        <taxon>Euteleostomi</taxon>
        <taxon>Actinopterygii</taxon>
        <taxon>Neopterygii</taxon>
        <taxon>Teleostei</taxon>
        <taxon>Anguilliformes</taxon>
        <taxon>Synaphobranchidae</taxon>
        <taxon>Synaphobranchus</taxon>
    </lineage>
</organism>
<evidence type="ECO:0008006" key="11">
    <source>
        <dbReference type="Google" id="ProtNLM"/>
    </source>
</evidence>
<dbReference type="PANTHER" id="PTHR11477:SF13">
    <property type="entry name" value="DEATH-INDUCER OBLITERATOR 1"/>
    <property type="match status" value="1"/>
</dbReference>
<evidence type="ECO:0000256" key="6">
    <source>
        <dbReference type="SAM" id="MobiDB-lite"/>
    </source>
</evidence>
<feature type="region of interest" description="Disordered" evidence="6">
    <location>
        <begin position="424"/>
        <end position="456"/>
    </location>
</feature>
<keyword evidence="2 4" id="KW-0863">Zinc-finger</keyword>
<dbReference type="InterPro" id="IPR033082">
    <property type="entry name" value="DIDO1_PHD"/>
</dbReference>
<feature type="compositionally biased region" description="Acidic residues" evidence="6">
    <location>
        <begin position="1273"/>
        <end position="1289"/>
    </location>
</feature>
<gene>
    <name evidence="9" type="ORF">SKAU_G00106890</name>
</gene>
<keyword evidence="5" id="KW-0175">Coiled coil</keyword>
<evidence type="ECO:0000256" key="1">
    <source>
        <dbReference type="ARBA" id="ARBA00022723"/>
    </source>
</evidence>
<dbReference type="Gene3D" id="3.30.40.10">
    <property type="entry name" value="Zinc/RING finger domain, C3HC4 (zinc finger)"/>
    <property type="match status" value="1"/>
</dbReference>
<feature type="compositionally biased region" description="Polar residues" evidence="6">
    <location>
        <begin position="1817"/>
        <end position="1832"/>
    </location>
</feature>
<dbReference type="PROSITE" id="PS50016">
    <property type="entry name" value="ZF_PHD_2"/>
    <property type="match status" value="1"/>
</dbReference>
<feature type="compositionally biased region" description="Basic and acidic residues" evidence="6">
    <location>
        <begin position="1488"/>
        <end position="1498"/>
    </location>
</feature>
<feature type="compositionally biased region" description="Polar residues" evidence="6">
    <location>
        <begin position="446"/>
        <end position="456"/>
    </location>
</feature>
<feature type="compositionally biased region" description="Basic and acidic residues" evidence="6">
    <location>
        <begin position="1691"/>
        <end position="1701"/>
    </location>
</feature>
<evidence type="ECO:0000313" key="10">
    <source>
        <dbReference type="Proteomes" id="UP001152622"/>
    </source>
</evidence>
<evidence type="ECO:0000259" key="7">
    <source>
        <dbReference type="PROSITE" id="PS50016"/>
    </source>
</evidence>
<feature type="compositionally biased region" description="Basic residues" evidence="6">
    <location>
        <begin position="293"/>
        <end position="309"/>
    </location>
</feature>
<feature type="compositionally biased region" description="Basic and acidic residues" evidence="6">
    <location>
        <begin position="2355"/>
        <end position="2384"/>
    </location>
</feature>
<feature type="compositionally biased region" description="Low complexity" evidence="6">
    <location>
        <begin position="1103"/>
        <end position="1114"/>
    </location>
</feature>
<dbReference type="SMART" id="SM00249">
    <property type="entry name" value="PHD"/>
    <property type="match status" value="1"/>
</dbReference>
<dbReference type="PANTHER" id="PTHR11477">
    <property type="entry name" value="TRANSCRIPTION FACTOR S-II ZINC FINGER DOMAIN-CONTAINING PROTEIN"/>
    <property type="match status" value="1"/>
</dbReference>
<keyword evidence="3" id="KW-0862">Zinc</keyword>
<evidence type="ECO:0000256" key="3">
    <source>
        <dbReference type="ARBA" id="ARBA00022833"/>
    </source>
</evidence>
<feature type="region of interest" description="Disordered" evidence="6">
    <location>
        <begin position="1732"/>
        <end position="1893"/>
    </location>
</feature>
<dbReference type="PROSITE" id="PS01359">
    <property type="entry name" value="ZF_PHD_1"/>
    <property type="match status" value="1"/>
</dbReference>
<feature type="compositionally biased region" description="Polar residues" evidence="6">
    <location>
        <begin position="1477"/>
        <end position="1487"/>
    </location>
</feature>
<feature type="compositionally biased region" description="Acidic residues" evidence="6">
    <location>
        <begin position="102"/>
        <end position="112"/>
    </location>
</feature>
<dbReference type="InterPro" id="IPR012921">
    <property type="entry name" value="SPOC_C"/>
</dbReference>
<feature type="coiled-coil region" evidence="5">
    <location>
        <begin position="1378"/>
        <end position="1419"/>
    </location>
</feature>
<dbReference type="SMART" id="SM00510">
    <property type="entry name" value="TFS2M"/>
    <property type="match status" value="1"/>
</dbReference>
<feature type="region of interest" description="Disordered" evidence="6">
    <location>
        <begin position="2063"/>
        <end position="2096"/>
    </location>
</feature>
<dbReference type="InterPro" id="IPR011011">
    <property type="entry name" value="Znf_FYVE_PHD"/>
</dbReference>
<dbReference type="SUPFAM" id="SSF57903">
    <property type="entry name" value="FYVE/PHD zinc finger"/>
    <property type="match status" value="1"/>
</dbReference>
<feature type="compositionally biased region" description="Polar residues" evidence="6">
    <location>
        <begin position="189"/>
        <end position="199"/>
    </location>
</feature>
<feature type="compositionally biased region" description="Polar residues" evidence="6">
    <location>
        <begin position="1636"/>
        <end position="1652"/>
    </location>
</feature>
<feature type="region of interest" description="Disordered" evidence="6">
    <location>
        <begin position="1223"/>
        <end position="1317"/>
    </location>
</feature>
<feature type="domain" description="TFIIS central" evidence="8">
    <location>
        <begin position="518"/>
        <end position="634"/>
    </location>
</feature>
<reference evidence="9" key="1">
    <citation type="journal article" date="2023" name="Science">
        <title>Genome structures resolve the early diversification of teleost fishes.</title>
        <authorList>
            <person name="Parey E."/>
            <person name="Louis A."/>
            <person name="Montfort J."/>
            <person name="Bouchez O."/>
            <person name="Roques C."/>
            <person name="Iampietro C."/>
            <person name="Lluch J."/>
            <person name="Castinel A."/>
            <person name="Donnadieu C."/>
            <person name="Desvignes T."/>
            <person name="Floi Bucao C."/>
            <person name="Jouanno E."/>
            <person name="Wen M."/>
            <person name="Mejri S."/>
            <person name="Dirks R."/>
            <person name="Jansen H."/>
            <person name="Henkel C."/>
            <person name="Chen W.J."/>
            <person name="Zahm M."/>
            <person name="Cabau C."/>
            <person name="Klopp C."/>
            <person name="Thompson A.W."/>
            <person name="Robinson-Rechavi M."/>
            <person name="Braasch I."/>
            <person name="Lecointre G."/>
            <person name="Bobe J."/>
            <person name="Postlethwait J.H."/>
            <person name="Berthelot C."/>
            <person name="Roest Crollius H."/>
            <person name="Guiguen Y."/>
        </authorList>
    </citation>
    <scope>NUCLEOTIDE SEQUENCE</scope>
    <source>
        <strain evidence="9">WJC10195</strain>
    </source>
</reference>
<dbReference type="PROSITE" id="PS51321">
    <property type="entry name" value="TFIIS_CENTRAL"/>
    <property type="match status" value="1"/>
</dbReference>
<dbReference type="Proteomes" id="UP001152622">
    <property type="component" value="Chromosome 3"/>
</dbReference>
<feature type="region of interest" description="Disordered" evidence="6">
    <location>
        <begin position="1094"/>
        <end position="1114"/>
    </location>
</feature>
<dbReference type="GO" id="GO:0008270">
    <property type="term" value="F:zinc ion binding"/>
    <property type="evidence" value="ECO:0007669"/>
    <property type="project" value="UniProtKB-KW"/>
</dbReference>
<accession>A0A9Q1FZP1</accession>
<feature type="compositionally biased region" description="Acidic residues" evidence="6">
    <location>
        <begin position="1224"/>
        <end position="1239"/>
    </location>
</feature>
<keyword evidence="1" id="KW-0479">Metal-binding</keyword>
<dbReference type="GO" id="GO:0006351">
    <property type="term" value="P:DNA-templated transcription"/>
    <property type="evidence" value="ECO:0007669"/>
    <property type="project" value="InterPro"/>
</dbReference>
<dbReference type="OrthoDB" id="1884872at2759"/>
<feature type="region of interest" description="Disordered" evidence="6">
    <location>
        <begin position="1"/>
        <end position="20"/>
    </location>
</feature>
<feature type="compositionally biased region" description="Basic and acidic residues" evidence="6">
    <location>
        <begin position="43"/>
        <end position="62"/>
    </location>
</feature>
<dbReference type="Pfam" id="PF07500">
    <property type="entry name" value="TFIIS_M"/>
    <property type="match status" value="1"/>
</dbReference>
<evidence type="ECO:0000313" key="9">
    <source>
        <dbReference type="EMBL" id="KAJ8370661.1"/>
    </source>
</evidence>
<evidence type="ECO:0000256" key="5">
    <source>
        <dbReference type="SAM" id="Coils"/>
    </source>
</evidence>
<feature type="region of interest" description="Disordered" evidence="6">
    <location>
        <begin position="29"/>
        <end position="114"/>
    </location>
</feature>
<comment type="caution">
    <text evidence="9">The sequence shown here is derived from an EMBL/GenBank/DDBJ whole genome shotgun (WGS) entry which is preliminary data.</text>
</comment>
<dbReference type="InterPro" id="IPR013083">
    <property type="entry name" value="Znf_RING/FYVE/PHD"/>
</dbReference>
<dbReference type="InterPro" id="IPR019786">
    <property type="entry name" value="Zinc_finger_PHD-type_CS"/>
</dbReference>
<feature type="region of interest" description="Disordered" evidence="6">
    <location>
        <begin position="624"/>
        <end position="687"/>
    </location>
</feature>
<protein>
    <recommendedName>
        <fullName evidence="11">Death-inducer obliterator 1</fullName>
    </recommendedName>
</protein>
<feature type="compositionally biased region" description="Acidic residues" evidence="6">
    <location>
        <begin position="327"/>
        <end position="339"/>
    </location>
</feature>
<feature type="compositionally biased region" description="Polar residues" evidence="6">
    <location>
        <begin position="424"/>
        <end position="437"/>
    </location>
</feature>
<dbReference type="Gene3D" id="1.10.472.30">
    <property type="entry name" value="Transcription elongation factor S-II, central domain"/>
    <property type="match status" value="1"/>
</dbReference>
<feature type="region of interest" description="Disordered" evidence="6">
    <location>
        <begin position="1458"/>
        <end position="1498"/>
    </location>
</feature>
<feature type="region of interest" description="Disordered" evidence="6">
    <location>
        <begin position="1590"/>
        <end position="1717"/>
    </location>
</feature>
<dbReference type="Pfam" id="PF07744">
    <property type="entry name" value="SPOC"/>
    <property type="match status" value="1"/>
</dbReference>
<keyword evidence="10" id="KW-1185">Reference proteome</keyword>
<feature type="compositionally biased region" description="Acidic residues" evidence="6">
    <location>
        <begin position="1298"/>
        <end position="1314"/>
    </location>
</feature>
<evidence type="ECO:0000259" key="8">
    <source>
        <dbReference type="PROSITE" id="PS51321"/>
    </source>
</evidence>
<feature type="domain" description="PHD-type" evidence="7">
    <location>
        <begin position="120"/>
        <end position="174"/>
    </location>
</feature>